<dbReference type="Proteomes" id="UP000805649">
    <property type="component" value="Unassembled WGS sequence"/>
</dbReference>
<comment type="caution">
    <text evidence="1">The sequence shown here is derived from an EMBL/GenBank/DDBJ whole genome shotgun (WGS) entry which is preliminary data.</text>
</comment>
<organism evidence="1 2">
    <name type="scientific">Colletotrichum truncatum</name>
    <name type="common">Anthracnose fungus</name>
    <name type="synonym">Colletotrichum capsici</name>
    <dbReference type="NCBI Taxonomy" id="5467"/>
    <lineage>
        <taxon>Eukaryota</taxon>
        <taxon>Fungi</taxon>
        <taxon>Dikarya</taxon>
        <taxon>Ascomycota</taxon>
        <taxon>Pezizomycotina</taxon>
        <taxon>Sordariomycetes</taxon>
        <taxon>Hypocreomycetidae</taxon>
        <taxon>Glomerellales</taxon>
        <taxon>Glomerellaceae</taxon>
        <taxon>Colletotrichum</taxon>
        <taxon>Colletotrichum truncatum species complex</taxon>
    </lineage>
</organism>
<protein>
    <submittedName>
        <fullName evidence="1">Heat shock protein</fullName>
    </submittedName>
</protein>
<sequence length="596" mass="65873">MLRQSTRSANCHLGCLALLFFFLSFAPSVTALECSIDYPNTFGINLGHSHSTVSVFHQGAVRLPVKNQITVPIRPNPLDEPELFLSGQESSLQSGLFNTSHKVCHPEEPQYYIAQTFETSIPEPNTTSVAGENFHRSLSVIFRQMRGVAEGWFGDSSSFAVVTVPQAWYSDEVQKAIKTAGEAIGLDIVQVINAPSAAALGHRLDIEPLNDEKVLVYDLGRYAFEATVLDVNYGVINTIQSSRSILDGASSIHQQNPLEYNEPAIKPLFEETISHVEKILADANLTIEDISTVILTGQDAGHSQVLEGLDTFLNPHDTRDIAYYILDYTDDAVAVGTAYQALLMSSETCEEASYLPAILDRALGVGVLGGMTTQMIRRYSAVPLEMTYNFTTTLDNQSDVIIPVLLGGFVSSERNRPMGTLKLAGIPPVPRGEPTISVRIQLDEDSTGDIVLSAHAAYLDKNGREILSDSLVRDNWFGYEDPDLEETIAEERADDLKDYKICTNPAMRFEPNAVVRRDYSQLDQFWTTKVAAREFEEGHFARALCLYEKSLPYFPIGHKEIAAQIRRIRRVFSTDNDDTAVLGADNPFTTPSRTGC</sequence>
<dbReference type="EMBL" id="VUJX02000003">
    <property type="protein sequence ID" value="KAL0940152.1"/>
    <property type="molecule type" value="Genomic_DNA"/>
</dbReference>
<name>A0ACC3Z7T8_COLTU</name>
<accession>A0ACC3Z7T8</accession>
<gene>
    <name evidence="1" type="ORF">CTRU02_206762</name>
</gene>
<keyword evidence="2" id="KW-1185">Reference proteome</keyword>
<proteinExistence type="predicted"/>
<evidence type="ECO:0000313" key="2">
    <source>
        <dbReference type="Proteomes" id="UP000805649"/>
    </source>
</evidence>
<evidence type="ECO:0000313" key="1">
    <source>
        <dbReference type="EMBL" id="KAL0940152.1"/>
    </source>
</evidence>
<keyword evidence="1" id="KW-0346">Stress response</keyword>
<reference evidence="1 2" key="1">
    <citation type="journal article" date="2020" name="Phytopathology">
        <title>Genome Sequence Resources of Colletotrichum truncatum, C. plurivorum, C. musicola, and C. sojae: Four Species Pathogenic to Soybean (Glycine max).</title>
        <authorList>
            <person name="Rogerio F."/>
            <person name="Boufleur T.R."/>
            <person name="Ciampi-Guillardi M."/>
            <person name="Sukno S.A."/>
            <person name="Thon M.R."/>
            <person name="Massola Junior N.S."/>
            <person name="Baroncelli R."/>
        </authorList>
    </citation>
    <scope>NUCLEOTIDE SEQUENCE [LARGE SCALE GENOMIC DNA]</scope>
    <source>
        <strain evidence="1 2">CMES1059</strain>
    </source>
</reference>